<sequence>MTHATPGSVEIVVSSGVITDALAGSIALAPAVSGDHRMLAVALVAAEA</sequence>
<organism evidence="1">
    <name type="scientific">freshwater metagenome</name>
    <dbReference type="NCBI Taxonomy" id="449393"/>
    <lineage>
        <taxon>unclassified sequences</taxon>
        <taxon>metagenomes</taxon>
        <taxon>ecological metagenomes</taxon>
    </lineage>
</organism>
<dbReference type="AlphaFoldDB" id="A0A6J7C209"/>
<dbReference type="EMBL" id="CAFBIZ010000232">
    <property type="protein sequence ID" value="CAB4852117.1"/>
    <property type="molecule type" value="Genomic_DNA"/>
</dbReference>
<name>A0A6J7C209_9ZZZZ</name>
<protein>
    <submittedName>
        <fullName evidence="1">Unannotated protein</fullName>
    </submittedName>
</protein>
<gene>
    <name evidence="1" type="ORF">UFOPK3268_01519</name>
</gene>
<reference evidence="1" key="1">
    <citation type="submission" date="2020-05" db="EMBL/GenBank/DDBJ databases">
        <authorList>
            <person name="Chiriac C."/>
            <person name="Salcher M."/>
            <person name="Ghai R."/>
            <person name="Kavagutti S V."/>
        </authorList>
    </citation>
    <scope>NUCLEOTIDE SEQUENCE</scope>
</reference>
<evidence type="ECO:0000313" key="1">
    <source>
        <dbReference type="EMBL" id="CAB4852117.1"/>
    </source>
</evidence>
<accession>A0A6J7C209</accession>
<proteinExistence type="predicted"/>